<dbReference type="AlphaFoldDB" id="A0A1R1PJ10"/>
<dbReference type="PANTHER" id="PTHR31157">
    <property type="entry name" value="SCP DOMAIN-CONTAINING PROTEIN"/>
    <property type="match status" value="1"/>
</dbReference>
<comment type="caution">
    <text evidence="3">The sequence shown here is derived from an EMBL/GenBank/DDBJ whole genome shotgun (WGS) entry which is preliminary data.</text>
</comment>
<dbReference type="InterPro" id="IPR035940">
    <property type="entry name" value="CAP_sf"/>
</dbReference>
<proteinExistence type="predicted"/>
<gene>
    <name evidence="3" type="ORF">AX774_g5555</name>
</gene>
<keyword evidence="4" id="KW-1185">Reference proteome</keyword>
<feature type="domain" description="SCP" evidence="2">
    <location>
        <begin position="193"/>
        <end position="298"/>
    </location>
</feature>
<dbReference type="EMBL" id="LSSK01001017">
    <property type="protein sequence ID" value="OMH80995.1"/>
    <property type="molecule type" value="Genomic_DNA"/>
</dbReference>
<reference evidence="4" key="1">
    <citation type="submission" date="2017-01" db="EMBL/GenBank/DDBJ databases">
        <authorList>
            <person name="Wang Y."/>
            <person name="White M."/>
            <person name="Kvist S."/>
            <person name="Moncalvo J.-M."/>
        </authorList>
    </citation>
    <scope>NUCLEOTIDE SEQUENCE [LARGE SCALE GENOMIC DNA]</scope>
    <source>
        <strain evidence="4">COL-18-3</strain>
    </source>
</reference>
<name>A0A1R1PJ10_ZANCU</name>
<organism evidence="3 4">
    <name type="scientific">Zancudomyces culisetae</name>
    <name type="common">Gut fungus</name>
    <name type="synonym">Smittium culisetae</name>
    <dbReference type="NCBI Taxonomy" id="1213189"/>
    <lineage>
        <taxon>Eukaryota</taxon>
        <taxon>Fungi</taxon>
        <taxon>Fungi incertae sedis</taxon>
        <taxon>Zoopagomycota</taxon>
        <taxon>Kickxellomycotina</taxon>
        <taxon>Harpellomycetes</taxon>
        <taxon>Harpellales</taxon>
        <taxon>Legeriomycetaceae</taxon>
        <taxon>Zancudomyces</taxon>
    </lineage>
</organism>
<dbReference type="PANTHER" id="PTHR31157:SF1">
    <property type="entry name" value="SCP DOMAIN-CONTAINING PROTEIN"/>
    <property type="match status" value="1"/>
</dbReference>
<dbReference type="Proteomes" id="UP000188320">
    <property type="component" value="Unassembled WGS sequence"/>
</dbReference>
<dbReference type="CDD" id="cd05379">
    <property type="entry name" value="CAP_bacterial"/>
    <property type="match status" value="1"/>
</dbReference>
<evidence type="ECO:0000256" key="1">
    <source>
        <dbReference type="SAM" id="SignalP"/>
    </source>
</evidence>
<evidence type="ECO:0000313" key="3">
    <source>
        <dbReference type="EMBL" id="OMH80995.1"/>
    </source>
</evidence>
<evidence type="ECO:0000259" key="2">
    <source>
        <dbReference type="Pfam" id="PF00188"/>
    </source>
</evidence>
<protein>
    <recommendedName>
        <fullName evidence="2">SCP domain-containing protein</fullName>
    </recommendedName>
</protein>
<dbReference type="InterPro" id="IPR014044">
    <property type="entry name" value="CAP_dom"/>
</dbReference>
<accession>A0A1R1PJ10</accession>
<sequence length="305" mass="33702">MIRKILGSVFFVTLLVNGMHIHGIGNGVAFHNKRSFVPGGTNTNYGVGSEKTQYLVNNGYGTQDYQQNAKYAGHVNVFSENIGEKVYASSFQNKKKRDNAGNSLDRTKGRVVYRYVVGENINYNDRRKNKVMSRIGGKRGKQGKYSGGNPTVYIIPGDMMMNGIGDYNKVSTGMYGSDFGGSGGYDRDSLTMLSLVNNLRASRGLRPVSLDSSLMNAAEQQSSYQNNIGKMTHDNKNYSNLEERYKAAGVNGRSMGENVAEGMQSPYDAFRAWSRSPGHLANMLGNFSRVGFSRVNNYWTQAFAL</sequence>
<evidence type="ECO:0000313" key="4">
    <source>
        <dbReference type="Proteomes" id="UP000188320"/>
    </source>
</evidence>
<dbReference type="OrthoDB" id="568194at2759"/>
<dbReference type="SUPFAM" id="SSF55797">
    <property type="entry name" value="PR-1-like"/>
    <property type="match status" value="1"/>
</dbReference>
<keyword evidence="1" id="KW-0732">Signal</keyword>
<feature type="chain" id="PRO_5012864908" description="SCP domain-containing protein" evidence="1">
    <location>
        <begin position="19"/>
        <end position="305"/>
    </location>
</feature>
<dbReference type="Gene3D" id="3.40.33.10">
    <property type="entry name" value="CAP"/>
    <property type="match status" value="1"/>
</dbReference>
<feature type="signal peptide" evidence="1">
    <location>
        <begin position="1"/>
        <end position="18"/>
    </location>
</feature>
<dbReference type="Pfam" id="PF00188">
    <property type="entry name" value="CAP"/>
    <property type="match status" value="1"/>
</dbReference>